<keyword evidence="2" id="KW-1185">Reference proteome</keyword>
<accession>A0A0E0AZR6</accession>
<dbReference type="AlphaFoldDB" id="A0A0E0AZR6"/>
<dbReference type="HOGENOM" id="CLU_2531156_0_0_1"/>
<organism evidence="1">
    <name type="scientific">Oryza glumipatula</name>
    <dbReference type="NCBI Taxonomy" id="40148"/>
    <lineage>
        <taxon>Eukaryota</taxon>
        <taxon>Viridiplantae</taxon>
        <taxon>Streptophyta</taxon>
        <taxon>Embryophyta</taxon>
        <taxon>Tracheophyta</taxon>
        <taxon>Spermatophyta</taxon>
        <taxon>Magnoliopsida</taxon>
        <taxon>Liliopsida</taxon>
        <taxon>Poales</taxon>
        <taxon>Poaceae</taxon>
        <taxon>BOP clade</taxon>
        <taxon>Oryzoideae</taxon>
        <taxon>Oryzeae</taxon>
        <taxon>Oryzinae</taxon>
        <taxon>Oryza</taxon>
    </lineage>
</organism>
<dbReference type="EnsemblPlants" id="OGLUM09G01710.3">
    <property type="protein sequence ID" value="OGLUM09G01710.3"/>
    <property type="gene ID" value="OGLUM09G01710"/>
</dbReference>
<sequence>MDGRTVLEWSSLESRHSKIFAAEFNCCLQQIALTSFSFVKFVSSKQWDGKRSRSSTFKSLSDEEVVDEDDENWKWVFPDEVGNE</sequence>
<dbReference type="Proteomes" id="UP000026961">
    <property type="component" value="Chromosome 9"/>
</dbReference>
<reference evidence="1" key="1">
    <citation type="submission" date="2015-04" db="UniProtKB">
        <authorList>
            <consortium name="EnsemblPlants"/>
        </authorList>
    </citation>
    <scope>IDENTIFICATION</scope>
</reference>
<evidence type="ECO:0000313" key="2">
    <source>
        <dbReference type="Proteomes" id="UP000026961"/>
    </source>
</evidence>
<evidence type="ECO:0000313" key="1">
    <source>
        <dbReference type="EnsemblPlants" id="OGLUM09G01710.3"/>
    </source>
</evidence>
<name>A0A0E0AZR6_9ORYZ</name>
<dbReference type="Gramene" id="OGLUM09G01710.3">
    <property type="protein sequence ID" value="OGLUM09G01710.3"/>
    <property type="gene ID" value="OGLUM09G01710"/>
</dbReference>
<protein>
    <submittedName>
        <fullName evidence="1">Uncharacterized protein</fullName>
    </submittedName>
</protein>
<reference evidence="1" key="2">
    <citation type="submission" date="2018-05" db="EMBL/GenBank/DDBJ databases">
        <title>OgluRS3 (Oryza glumaepatula Reference Sequence Version 3).</title>
        <authorList>
            <person name="Zhang J."/>
            <person name="Kudrna D."/>
            <person name="Lee S."/>
            <person name="Talag J."/>
            <person name="Welchert J."/>
            <person name="Wing R.A."/>
        </authorList>
    </citation>
    <scope>NUCLEOTIDE SEQUENCE [LARGE SCALE GENOMIC DNA]</scope>
</reference>
<proteinExistence type="predicted"/>